<dbReference type="RefSeq" id="WP_187708547.1">
    <property type="nucleotide sequence ID" value="NZ_CP060782.1"/>
</dbReference>
<evidence type="ECO:0000256" key="1">
    <source>
        <dbReference type="SAM" id="Phobius"/>
    </source>
</evidence>
<dbReference type="InterPro" id="IPR023298">
    <property type="entry name" value="ATPase_P-typ_TM_dom_sf"/>
</dbReference>
<keyword evidence="1" id="KW-0472">Membrane</keyword>
<protein>
    <recommendedName>
        <fullName evidence="4">DUF4231 domain-containing protein</fullName>
    </recommendedName>
</protein>
<dbReference type="Pfam" id="PF14015">
    <property type="entry name" value="DUF4231"/>
    <property type="match status" value="1"/>
</dbReference>
<evidence type="ECO:0008006" key="4">
    <source>
        <dbReference type="Google" id="ProtNLM"/>
    </source>
</evidence>
<name>A0ABX6T6V4_9SPHN</name>
<dbReference type="Gene3D" id="3.40.50.450">
    <property type="match status" value="1"/>
</dbReference>
<keyword evidence="1" id="KW-1133">Transmembrane helix</keyword>
<accession>A0ABX6T6V4</accession>
<keyword evidence="3" id="KW-1185">Reference proteome</keyword>
<proteinExistence type="predicted"/>
<dbReference type="SUPFAM" id="SSF102405">
    <property type="entry name" value="MCP/YpsA-like"/>
    <property type="match status" value="1"/>
</dbReference>
<dbReference type="Proteomes" id="UP000516105">
    <property type="component" value="Chromosome"/>
</dbReference>
<feature type="transmembrane region" description="Helical" evidence="1">
    <location>
        <begin position="499"/>
        <end position="519"/>
    </location>
</feature>
<feature type="transmembrane region" description="Helical" evidence="1">
    <location>
        <begin position="316"/>
        <end position="335"/>
    </location>
</feature>
<dbReference type="EMBL" id="CP060782">
    <property type="protein sequence ID" value="QNP45592.1"/>
    <property type="molecule type" value="Genomic_DNA"/>
</dbReference>
<evidence type="ECO:0000313" key="3">
    <source>
        <dbReference type="Proteomes" id="UP000516105"/>
    </source>
</evidence>
<reference evidence="2 3" key="1">
    <citation type="submission" date="2020-08" db="EMBL/GenBank/DDBJ databases">
        <title>Genome sequence of Sphingomonas sediminicola KACC 15039T.</title>
        <authorList>
            <person name="Hyun D.-W."/>
            <person name="Bae J.-W."/>
        </authorList>
    </citation>
    <scope>NUCLEOTIDE SEQUENCE [LARGE SCALE GENOMIC DNA]</scope>
    <source>
        <strain evidence="2 3">KACC 15039</strain>
    </source>
</reference>
<organism evidence="2 3">
    <name type="scientific">Sphingomonas sediminicola</name>
    <dbReference type="NCBI Taxonomy" id="386874"/>
    <lineage>
        <taxon>Bacteria</taxon>
        <taxon>Pseudomonadati</taxon>
        <taxon>Pseudomonadota</taxon>
        <taxon>Alphaproteobacteria</taxon>
        <taxon>Sphingomonadales</taxon>
        <taxon>Sphingomonadaceae</taxon>
        <taxon>Sphingomonas</taxon>
    </lineage>
</organism>
<gene>
    <name evidence="2" type="ORF">H9L14_13760</name>
</gene>
<keyword evidence="1" id="KW-0812">Transmembrane</keyword>
<sequence>MTGHRRDALAADAVEALKSRLRDVLVAIAATANDVRRANCEFFSDAPLRLLFVSPLADGADQIAAAIALELGFELHAILPFERDRYLEDMAEAAGRAEFDALLSRASCVLELPGHTSHLLESYVMAGRATVAHSDLLIAVWDGLPPRGRGGTGEIVRLAHDRATPTIHVPISASQPITLRWSAFEPAVITSAEDTANVRGFSNEELNDVLNALVTPPPGAQERNFIHKFQSECRRKVKARIEYPLLLAATGVSRFRRQHWRADAAFEQSHAEWRSYCDACERVQAVSAPLTSLQNWYEWADSLATHFAQSYRSGHVFNFVLGALAVLLALTTLVLPDAKKYLAVAELIAVLAILFNTWFGTRQQWHRRWLDYRQLAERLRPMRSLKMLALAAPDPPGTSANPVARRWIDWYAIAVWRAMACPSGRLTQDKLKILTETIAEHEITPQIDYHRSTARQVERLDHRLEIFGYSLFALALVGCIALLIGFVVDPAWVKHNSNWFTLLSAGLPAIGTAVFGIRVQGDYVGSAVRSEQTAQVLEQIVDRLEREPANLPRAGDLVEQAARAMHADLDEWRLLNQQHDLSVG</sequence>
<feature type="transmembrane region" description="Helical" evidence="1">
    <location>
        <begin position="466"/>
        <end position="487"/>
    </location>
</feature>
<dbReference type="InterPro" id="IPR025325">
    <property type="entry name" value="DUF4231"/>
</dbReference>
<dbReference type="SUPFAM" id="SSF81665">
    <property type="entry name" value="Calcium ATPase, transmembrane domain M"/>
    <property type="match status" value="1"/>
</dbReference>
<feature type="transmembrane region" description="Helical" evidence="1">
    <location>
        <begin position="341"/>
        <end position="359"/>
    </location>
</feature>
<evidence type="ECO:0000313" key="2">
    <source>
        <dbReference type="EMBL" id="QNP45592.1"/>
    </source>
</evidence>